<dbReference type="InterPro" id="IPR002110">
    <property type="entry name" value="Ankyrin_rpt"/>
</dbReference>
<dbReference type="InterPro" id="IPR036770">
    <property type="entry name" value="Ankyrin_rpt-contain_sf"/>
</dbReference>
<dbReference type="Gene3D" id="1.25.40.20">
    <property type="entry name" value="Ankyrin repeat-containing domain"/>
    <property type="match status" value="2"/>
</dbReference>
<keyword evidence="2 3" id="KW-0040">ANK repeat</keyword>
<keyword evidence="1" id="KW-0677">Repeat</keyword>
<dbReference type="Proteomes" id="UP001446871">
    <property type="component" value="Unassembled WGS sequence"/>
</dbReference>
<reference evidence="6 7" key="1">
    <citation type="submission" date="2023-01" db="EMBL/GenBank/DDBJ databases">
        <title>Analysis of 21 Apiospora genomes using comparative genomics revels a genus with tremendous synthesis potential of carbohydrate active enzymes and secondary metabolites.</title>
        <authorList>
            <person name="Sorensen T."/>
        </authorList>
    </citation>
    <scope>NUCLEOTIDE SEQUENCE [LARGE SCALE GENOMIC DNA]</scope>
    <source>
        <strain evidence="6 7">CBS 83171</strain>
    </source>
</reference>
<dbReference type="PROSITE" id="PS50088">
    <property type="entry name" value="ANK_REPEAT"/>
    <property type="match status" value="1"/>
</dbReference>
<dbReference type="EMBL" id="JAQQWM010000006">
    <property type="protein sequence ID" value="KAK8060832.1"/>
    <property type="molecule type" value="Genomic_DNA"/>
</dbReference>
<evidence type="ECO:0000313" key="6">
    <source>
        <dbReference type="EMBL" id="KAK8060832.1"/>
    </source>
</evidence>
<evidence type="ECO:0000256" key="3">
    <source>
        <dbReference type="PROSITE-ProRule" id="PRU00023"/>
    </source>
</evidence>
<name>A0ABR1UQ71_9PEZI</name>
<keyword evidence="7" id="KW-1185">Reference proteome</keyword>
<dbReference type="PANTHER" id="PTHR24198">
    <property type="entry name" value="ANKYRIN REPEAT AND PROTEIN KINASE DOMAIN-CONTAINING PROTEIN"/>
    <property type="match status" value="1"/>
</dbReference>
<gene>
    <name evidence="6" type="ORF">PG996_010762</name>
</gene>
<evidence type="ECO:0000259" key="5">
    <source>
        <dbReference type="Pfam" id="PF14420"/>
    </source>
</evidence>
<proteinExistence type="predicted"/>
<evidence type="ECO:0000313" key="7">
    <source>
        <dbReference type="Proteomes" id="UP001446871"/>
    </source>
</evidence>
<dbReference type="PROSITE" id="PS50297">
    <property type="entry name" value="ANK_REP_REGION"/>
    <property type="match status" value="1"/>
</dbReference>
<dbReference type="InterPro" id="IPR025676">
    <property type="entry name" value="Clr5_dom"/>
</dbReference>
<dbReference type="Pfam" id="PF14420">
    <property type="entry name" value="Clr5"/>
    <property type="match status" value="1"/>
</dbReference>
<feature type="compositionally biased region" description="Low complexity" evidence="4">
    <location>
        <begin position="387"/>
        <end position="403"/>
    </location>
</feature>
<organism evidence="6 7">
    <name type="scientific">Apiospora saccharicola</name>
    <dbReference type="NCBI Taxonomy" id="335842"/>
    <lineage>
        <taxon>Eukaryota</taxon>
        <taxon>Fungi</taxon>
        <taxon>Dikarya</taxon>
        <taxon>Ascomycota</taxon>
        <taxon>Pezizomycotina</taxon>
        <taxon>Sordariomycetes</taxon>
        <taxon>Xylariomycetidae</taxon>
        <taxon>Amphisphaeriales</taxon>
        <taxon>Apiosporaceae</taxon>
        <taxon>Apiospora</taxon>
    </lineage>
</organism>
<feature type="domain" description="Clr5" evidence="5">
    <location>
        <begin position="7"/>
        <end position="56"/>
    </location>
</feature>
<feature type="region of interest" description="Disordered" evidence="4">
    <location>
        <begin position="384"/>
        <end position="403"/>
    </location>
</feature>
<accession>A0ABR1UQ71</accession>
<feature type="repeat" description="ANK" evidence="3">
    <location>
        <begin position="840"/>
        <end position="872"/>
    </location>
</feature>
<evidence type="ECO:0000256" key="1">
    <source>
        <dbReference type="ARBA" id="ARBA00022737"/>
    </source>
</evidence>
<sequence>MPSSYTEREWESHKNLLWRLWVKERRKMSELMEEMAALGFEPSQQEYISHFKAWQFAQNHPNETWKYVGLAIEKRKREDKESVVIIGGTAVEHKRLKKETSRHYYTHLEKIANASPSPPDVPMTTVCTPPVMEFELEWPQTLPVFRLKDILSQTLPGPSTRVGFLAQSRQQLLATTTQRPFSELLNDVGWLKNAGPLNVIQLSTSFGAWIPEKIPGEHILEAQRIIKNRCYDPGLVYFSLILYMASNCHPGWQSEAATFDQFVKSGILDQSLQSESSLLSEPVIRAFLEDMFKLAVNKKHLKALRWLLRLNVKLSIHLPLIICLENWGRDDRDTSSMLEKLLYFGAKPDEYCCQEHGTPLDHAGCRGDYPVLRLYIQHLKGDPAHQPSCDPMPSSSSKASSSPRNFGLNEMLLAVYYHDIPRMKELHRQGVSLDACNRSGIFPLGLAAARRDLTALECCEALLKMGASPNFDPSTKNDGDLPSVLHLAANSWNVKICSLLLKHGAKLHKPVIQSNSLLDMRASWAFFQPQPLSPLDIAIRRHAWKCAELLLSNGAPVRGDELLQTLGKGTPPDSLILSLVEHSINLRSKNSHEETALHFYIRHRKFSEARLLLRLGFQLDAQALNLMHPCISLDELESWAKCEKVWEDGDTDRLLDLDKYNPISGNHLLEVGARRLGQLHSREPHHLRFYPKVLGVVQSKFPGAYCSTMTLGLTWVLSGHFHFERAQFAVQTLRQALSSRSPGVAIDANEKCAFLSAINFAARSGEYKTMEIILGALFATPMTVINPWYNPFVPVYAPGYESALYMFNDIYSTAVFHQASITKKLIDRGADLNAARAPYRGRTALEGAAEHGRLDTVVLLLELGCSIDGEGRDQYIRAVKLARDNDHVAVASLLQDSGTWTTEDEGILQACKIDEEEYEYLHERCIGPCCSIFTSVYESQDEPRCWEAQSVVSDGDLDLHDETYTTHEDQDIQESPQECTDVEDGEDQVYDTYSPVHSEVQSNVEGHTGGVLVYDSGTVDPMSSWVDWAFDDDGNFVGSL</sequence>
<protein>
    <submittedName>
        <fullName evidence="6">Ankyrin repeat protein</fullName>
    </submittedName>
</protein>
<dbReference type="SMART" id="SM00248">
    <property type="entry name" value="ANK"/>
    <property type="match status" value="9"/>
</dbReference>
<dbReference type="PANTHER" id="PTHR24198:SF165">
    <property type="entry name" value="ANKYRIN REPEAT-CONTAINING PROTEIN-RELATED"/>
    <property type="match status" value="1"/>
</dbReference>
<comment type="caution">
    <text evidence="6">The sequence shown here is derived from an EMBL/GenBank/DDBJ whole genome shotgun (WGS) entry which is preliminary data.</text>
</comment>
<evidence type="ECO:0000256" key="4">
    <source>
        <dbReference type="SAM" id="MobiDB-lite"/>
    </source>
</evidence>
<dbReference type="Pfam" id="PF12796">
    <property type="entry name" value="Ank_2"/>
    <property type="match status" value="1"/>
</dbReference>
<evidence type="ECO:0000256" key="2">
    <source>
        <dbReference type="ARBA" id="ARBA00023043"/>
    </source>
</evidence>
<dbReference type="SUPFAM" id="SSF48403">
    <property type="entry name" value="Ankyrin repeat"/>
    <property type="match status" value="1"/>
</dbReference>